<organism evidence="2 3">
    <name type="scientific">Mesobacillus zeae</name>
    <dbReference type="NCBI Taxonomy" id="1917180"/>
    <lineage>
        <taxon>Bacteria</taxon>
        <taxon>Bacillati</taxon>
        <taxon>Bacillota</taxon>
        <taxon>Bacilli</taxon>
        <taxon>Bacillales</taxon>
        <taxon>Bacillaceae</taxon>
        <taxon>Mesobacillus</taxon>
    </lineage>
</organism>
<proteinExistence type="predicted"/>
<dbReference type="Pfam" id="PF06961">
    <property type="entry name" value="DUF1294"/>
    <property type="match status" value="1"/>
</dbReference>
<evidence type="ECO:0000313" key="2">
    <source>
        <dbReference type="EMBL" id="RID83306.1"/>
    </source>
</evidence>
<keyword evidence="1" id="KW-0472">Membrane</keyword>
<keyword evidence="3" id="KW-1185">Reference proteome</keyword>
<dbReference type="AlphaFoldDB" id="A0A398B6C0"/>
<accession>A0A398B6C0</accession>
<dbReference type="Proteomes" id="UP000265816">
    <property type="component" value="Unassembled WGS sequence"/>
</dbReference>
<dbReference type="InterPro" id="IPR010718">
    <property type="entry name" value="DUF1294"/>
</dbReference>
<evidence type="ECO:0000256" key="1">
    <source>
        <dbReference type="SAM" id="Phobius"/>
    </source>
</evidence>
<gene>
    <name evidence="2" type="ORF">D1970_16865</name>
</gene>
<feature type="transmembrane region" description="Helical" evidence="1">
    <location>
        <begin position="65"/>
        <end position="87"/>
    </location>
</feature>
<dbReference type="EMBL" id="QWVT01000029">
    <property type="protein sequence ID" value="RID83306.1"/>
    <property type="molecule type" value="Genomic_DNA"/>
</dbReference>
<keyword evidence="1" id="KW-0812">Transmembrane</keyword>
<reference evidence="2 3" key="1">
    <citation type="submission" date="2018-08" db="EMBL/GenBank/DDBJ databases">
        <title>Bacillus jemisoniae sp. nov., Bacillus chryseoplanitiae sp. nov., Bacillus resnikiae sp. nov., and Bacillus frankliniae sp. nov., isolated from Viking spacecraft and associated surfaces.</title>
        <authorList>
            <person name="Seuylemezian A."/>
            <person name="Vaishampayan P."/>
        </authorList>
    </citation>
    <scope>NUCLEOTIDE SEQUENCE [LARGE SCALE GENOMIC DNA]</scope>
    <source>
        <strain evidence="2 3">JJ-247</strain>
    </source>
</reference>
<evidence type="ECO:0000313" key="3">
    <source>
        <dbReference type="Proteomes" id="UP000265816"/>
    </source>
</evidence>
<dbReference type="RefSeq" id="WP_119114151.1">
    <property type="nucleotide sequence ID" value="NZ_CBCSEO010000003.1"/>
</dbReference>
<comment type="caution">
    <text evidence="2">The sequence shown here is derived from an EMBL/GenBank/DDBJ whole genome shotgun (WGS) entry which is preliminary data.</text>
</comment>
<protein>
    <submittedName>
        <fullName evidence="2">DUF1294 domain-containing protein</fullName>
    </submittedName>
</protein>
<name>A0A398B6C0_9BACI</name>
<dbReference type="OrthoDB" id="1698854at2"/>
<feature type="transmembrane region" description="Helical" evidence="1">
    <location>
        <begin position="40"/>
        <end position="58"/>
    </location>
</feature>
<sequence>MELSFAWVLALWNIFGFFLMGMDKDRARKGRYRVSEKNLWITALLGAAPGMTAGMLFFRHKTKHMAFRAGFPALSAIQFSALVYYFLQ</sequence>
<keyword evidence="1" id="KW-1133">Transmembrane helix</keyword>